<comment type="subcellular location">
    <subcellularLocation>
        <location evidence="1">Cytoplasm</location>
        <location evidence="1">Cytoskeleton</location>
    </subcellularLocation>
</comment>
<dbReference type="GO" id="GO:0051010">
    <property type="term" value="F:microtubule plus-end binding"/>
    <property type="evidence" value="ECO:0007669"/>
    <property type="project" value="UniProtKB-ARBA"/>
</dbReference>
<evidence type="ECO:0000256" key="7">
    <source>
        <dbReference type="ARBA" id="ARBA00023212"/>
    </source>
</evidence>
<dbReference type="InterPro" id="IPR036872">
    <property type="entry name" value="CH_dom_sf"/>
</dbReference>
<dbReference type="HOGENOM" id="CLU_041744_1_1_1"/>
<evidence type="ECO:0000256" key="9">
    <source>
        <dbReference type="PROSITE-ProRule" id="PRU00576"/>
    </source>
</evidence>
<name>H0XMQ4_OTOGA</name>
<reference evidence="13" key="1">
    <citation type="submission" date="2011-03" db="EMBL/GenBank/DDBJ databases">
        <title>Version 3 of the genome sequence of Otolemur garnettii (Bushbaby).</title>
        <authorList>
            <consortium name="The Broad Institute Genome Sequencing Platform"/>
            <person name="Di Palma F."/>
            <person name="Johnson J."/>
            <person name="Lander E.S."/>
            <person name="Lindblad-Toh K."/>
            <person name="Jaffe D.B."/>
            <person name="Gnerre S."/>
            <person name="MacCallum I."/>
            <person name="Przybylski D."/>
            <person name="Ribeiro F.J."/>
            <person name="Burton J.N."/>
            <person name="Walker B.J."/>
            <person name="Sharpe T."/>
            <person name="Hall G."/>
        </authorList>
    </citation>
    <scope>NUCLEOTIDE SEQUENCE [LARGE SCALE GENOMIC DNA]</scope>
</reference>
<evidence type="ECO:0000259" key="10">
    <source>
        <dbReference type="PROSITE" id="PS50021"/>
    </source>
</evidence>
<evidence type="ECO:0000256" key="4">
    <source>
        <dbReference type="ARBA" id="ARBA00022618"/>
    </source>
</evidence>
<dbReference type="eggNOG" id="KOG3000">
    <property type="taxonomic scope" value="Eukaryota"/>
</dbReference>
<evidence type="ECO:0000259" key="11">
    <source>
        <dbReference type="PROSITE" id="PS51230"/>
    </source>
</evidence>
<organism evidence="12 13">
    <name type="scientific">Otolemur garnettii</name>
    <name type="common">Small-eared galago</name>
    <name type="synonym">Garnett's greater bushbaby</name>
    <dbReference type="NCBI Taxonomy" id="30611"/>
    <lineage>
        <taxon>Eukaryota</taxon>
        <taxon>Metazoa</taxon>
        <taxon>Chordata</taxon>
        <taxon>Craniata</taxon>
        <taxon>Vertebrata</taxon>
        <taxon>Euteleostomi</taxon>
        <taxon>Mammalia</taxon>
        <taxon>Eutheria</taxon>
        <taxon>Euarchontoglires</taxon>
        <taxon>Primates</taxon>
        <taxon>Strepsirrhini</taxon>
        <taxon>Lorisiformes</taxon>
        <taxon>Galagidae</taxon>
        <taxon>Otolemur</taxon>
    </lineage>
</organism>
<dbReference type="AlphaFoldDB" id="H0XMQ4"/>
<dbReference type="PROSITE" id="PS50021">
    <property type="entry name" value="CH"/>
    <property type="match status" value="1"/>
</dbReference>
<evidence type="ECO:0000256" key="6">
    <source>
        <dbReference type="ARBA" id="ARBA00022776"/>
    </source>
</evidence>
<dbReference type="InParanoid" id="H0XMQ4"/>
<evidence type="ECO:0000256" key="5">
    <source>
        <dbReference type="ARBA" id="ARBA00022701"/>
    </source>
</evidence>
<dbReference type="GO" id="GO:0005813">
    <property type="term" value="C:centrosome"/>
    <property type="evidence" value="ECO:0007669"/>
    <property type="project" value="UniProtKB-SubCell"/>
</dbReference>
<evidence type="ECO:0008006" key="14">
    <source>
        <dbReference type="Google" id="ProtNLM"/>
    </source>
</evidence>
<feature type="domain" description="EB1 C-terminal" evidence="11">
    <location>
        <begin position="178"/>
        <end position="247"/>
    </location>
</feature>
<dbReference type="GO" id="GO:0000922">
    <property type="term" value="C:spindle pole"/>
    <property type="evidence" value="ECO:0007669"/>
    <property type="project" value="UniProtKB-SubCell"/>
</dbReference>
<dbReference type="Proteomes" id="UP000005225">
    <property type="component" value="Unassembled WGS sequence"/>
</dbReference>
<evidence type="ECO:0000256" key="1">
    <source>
        <dbReference type="ARBA" id="ARBA00004245"/>
    </source>
</evidence>
<keyword evidence="3" id="KW-0963">Cytoplasm</keyword>
<dbReference type="EMBL" id="AAQR03073905">
    <property type="status" value="NOT_ANNOTATED_CDS"/>
    <property type="molecule type" value="Genomic_DNA"/>
</dbReference>
<reference evidence="12" key="3">
    <citation type="submission" date="2025-09" db="UniProtKB">
        <authorList>
            <consortium name="Ensembl"/>
        </authorList>
    </citation>
    <scope>IDENTIFICATION</scope>
</reference>
<keyword evidence="4" id="KW-0132">Cell division</keyword>
<evidence type="ECO:0000313" key="13">
    <source>
        <dbReference type="Proteomes" id="UP000005225"/>
    </source>
</evidence>
<dbReference type="Pfam" id="PF00307">
    <property type="entry name" value="CH"/>
    <property type="match status" value="1"/>
</dbReference>
<dbReference type="InterPro" id="IPR004953">
    <property type="entry name" value="EB1_C"/>
</dbReference>
<dbReference type="GeneTree" id="ENSGT00490000043329"/>
<dbReference type="GO" id="GO:0005874">
    <property type="term" value="C:microtubule"/>
    <property type="evidence" value="ECO:0007669"/>
    <property type="project" value="UniProtKB-KW"/>
</dbReference>
<dbReference type="InterPro" id="IPR001715">
    <property type="entry name" value="CH_dom"/>
</dbReference>
<dbReference type="SUPFAM" id="SSF47576">
    <property type="entry name" value="Calponin-homology domain, CH-domain"/>
    <property type="match status" value="1"/>
</dbReference>
<accession>H0XMQ4</accession>
<dbReference type="Gene3D" id="1.20.5.1430">
    <property type="match status" value="1"/>
</dbReference>
<keyword evidence="13" id="KW-1185">Reference proteome</keyword>
<dbReference type="Pfam" id="PF03271">
    <property type="entry name" value="EB1"/>
    <property type="match status" value="1"/>
</dbReference>
<dbReference type="PANTHER" id="PTHR10623">
    <property type="entry name" value="MICROTUBULE-ASSOCIATED PROTEIN RP/EB FAMILY MEMBER"/>
    <property type="match status" value="1"/>
</dbReference>
<dbReference type="GO" id="GO:0051301">
    <property type="term" value="P:cell division"/>
    <property type="evidence" value="ECO:0007669"/>
    <property type="project" value="UniProtKB-KW"/>
</dbReference>
<feature type="domain" description="Calponin-homology (CH)" evidence="10">
    <location>
        <begin position="1"/>
        <end position="113"/>
    </location>
</feature>
<dbReference type="SUPFAM" id="SSF140612">
    <property type="entry name" value="EB1 dimerisation domain-like"/>
    <property type="match status" value="1"/>
</dbReference>
<keyword evidence="8" id="KW-0131">Cell cycle</keyword>
<dbReference type="InterPro" id="IPR027328">
    <property type="entry name" value="MAPRE"/>
</dbReference>
<dbReference type="STRING" id="30611.ENSOGAP00000017395"/>
<dbReference type="InterPro" id="IPR036133">
    <property type="entry name" value="EB1_C_sf"/>
</dbReference>
<keyword evidence="5 9" id="KW-0493">Microtubule</keyword>
<protein>
    <recommendedName>
        <fullName evidence="14">End-binding protein 1</fullName>
    </recommendedName>
</protein>
<comment type="similarity">
    <text evidence="2">Belongs to the MAPRE family.</text>
</comment>
<proteinExistence type="inferred from homology"/>
<dbReference type="Ensembl" id="ENSOGAT00000025543.1">
    <property type="protein sequence ID" value="ENSOGAP00000017395.1"/>
    <property type="gene ID" value="ENSOGAG00000030862.1"/>
</dbReference>
<evidence type="ECO:0000313" key="12">
    <source>
        <dbReference type="Ensembl" id="ENSOGAP00000017395.1"/>
    </source>
</evidence>
<reference evidence="12" key="2">
    <citation type="submission" date="2025-08" db="UniProtKB">
        <authorList>
            <consortium name="Ensembl"/>
        </authorList>
    </citation>
    <scope>IDENTIFICATION</scope>
</reference>
<dbReference type="Gene3D" id="1.10.418.10">
    <property type="entry name" value="Calponin-like domain"/>
    <property type="match status" value="1"/>
</dbReference>
<dbReference type="PROSITE" id="PS51230">
    <property type="entry name" value="EB1_C"/>
    <property type="match status" value="1"/>
</dbReference>
<keyword evidence="6" id="KW-0498">Mitosis</keyword>
<sequence>MEANVYFQFNYSDNLSRQYTLAWISESLQLNLTEQLCSGAAHCLLMDKLFRGVTLKKVKFQAQLEHEYIQNFEIPQAGFKRMGVDTIIPVDKLAKGKFQDNFEFVQRFKKFFDANYDRKNYDPVAARQETAVAPSLAAPALNKWKKPRSSSNAAPQRPISTQRTTLLLSLAPGVGKNPVLATRMQAAELMQEVNVLKLTVQDVEKRDFNFEKLRNIEVICENNQGENSPALGRIVDILYATQKGFVPDEGGPQEEQEKY</sequence>
<keyword evidence="7" id="KW-0206">Cytoskeleton</keyword>
<evidence type="ECO:0000256" key="3">
    <source>
        <dbReference type="ARBA" id="ARBA00022490"/>
    </source>
</evidence>
<evidence type="ECO:0000256" key="8">
    <source>
        <dbReference type="ARBA" id="ARBA00023306"/>
    </source>
</evidence>
<evidence type="ECO:0000256" key="2">
    <source>
        <dbReference type="ARBA" id="ARBA00010729"/>
    </source>
</evidence>